<evidence type="ECO:0000256" key="2">
    <source>
        <dbReference type="ARBA" id="ARBA00022448"/>
    </source>
</evidence>
<reference evidence="7" key="1">
    <citation type="submission" date="2017-10" db="EMBL/GenBank/DDBJ databases">
        <title>Campylobacter species from seals.</title>
        <authorList>
            <person name="Gilbert M.J."/>
            <person name="Zomer A.L."/>
            <person name="Timmerman A.J."/>
            <person name="Duim B."/>
            <person name="Wagenaar J.A."/>
        </authorList>
    </citation>
    <scope>NUCLEOTIDE SEQUENCE [LARGE SCALE GENOMIC DNA]</scope>
    <source>
        <strain evidence="7">17S00004-5</strain>
    </source>
</reference>
<proteinExistence type="inferred from homology"/>
<keyword evidence="2" id="KW-0813">Transport</keyword>
<feature type="domain" description="Solute-binding protein family 3/N-terminal" evidence="5">
    <location>
        <begin position="28"/>
        <end position="262"/>
    </location>
</feature>
<evidence type="ECO:0000313" key="7">
    <source>
        <dbReference type="Proteomes" id="UP000240535"/>
    </source>
</evidence>
<dbReference type="RefSeq" id="WP_106871425.1">
    <property type="nucleotide sequence ID" value="NZ_CP053841.1"/>
</dbReference>
<comment type="caution">
    <text evidence="6">The sequence shown here is derived from an EMBL/GenBank/DDBJ whole genome shotgun (WGS) entry which is preliminary data.</text>
</comment>
<gene>
    <name evidence="6" type="ORF">CQ405_05275</name>
</gene>
<dbReference type="InterPro" id="IPR001638">
    <property type="entry name" value="Solute-binding_3/MltF_N"/>
</dbReference>
<dbReference type="PANTHER" id="PTHR30085:SF6">
    <property type="entry name" value="ABC TRANSPORTER GLUTAMINE-BINDING PROTEIN GLNH"/>
    <property type="match status" value="1"/>
</dbReference>
<evidence type="ECO:0000259" key="5">
    <source>
        <dbReference type="SMART" id="SM00062"/>
    </source>
</evidence>
<dbReference type="InterPro" id="IPR051455">
    <property type="entry name" value="Bact_solute-bind_prot3"/>
</dbReference>
<evidence type="ECO:0000313" key="6">
    <source>
        <dbReference type="EMBL" id="PSM51975.1"/>
    </source>
</evidence>
<name>A0A2P8R0E6_9BACT</name>
<accession>A0A2P8R0E6</accession>
<dbReference type="PROSITE" id="PS01039">
    <property type="entry name" value="SBP_BACTERIAL_3"/>
    <property type="match status" value="1"/>
</dbReference>
<dbReference type="PANTHER" id="PTHR30085">
    <property type="entry name" value="AMINO ACID ABC TRANSPORTER PERMEASE"/>
    <property type="match status" value="1"/>
</dbReference>
<dbReference type="SUPFAM" id="SSF53850">
    <property type="entry name" value="Periplasmic binding protein-like II"/>
    <property type="match status" value="1"/>
</dbReference>
<dbReference type="Proteomes" id="UP000240535">
    <property type="component" value="Unassembled WGS sequence"/>
</dbReference>
<dbReference type="GO" id="GO:0006865">
    <property type="term" value="P:amino acid transport"/>
    <property type="evidence" value="ECO:0007669"/>
    <property type="project" value="TreeGrafter"/>
</dbReference>
<dbReference type="InterPro" id="IPR018313">
    <property type="entry name" value="SBP_3_CS"/>
</dbReference>
<keyword evidence="3" id="KW-0732">Signal</keyword>
<dbReference type="GO" id="GO:0030288">
    <property type="term" value="C:outer membrane-bounded periplasmic space"/>
    <property type="evidence" value="ECO:0007669"/>
    <property type="project" value="TreeGrafter"/>
</dbReference>
<dbReference type="SMART" id="SM00062">
    <property type="entry name" value="PBPb"/>
    <property type="match status" value="1"/>
</dbReference>
<dbReference type="GO" id="GO:0005576">
    <property type="term" value="C:extracellular region"/>
    <property type="evidence" value="ECO:0007669"/>
    <property type="project" value="TreeGrafter"/>
</dbReference>
<dbReference type="Gene3D" id="3.40.190.10">
    <property type="entry name" value="Periplasmic binding protein-like II"/>
    <property type="match status" value="2"/>
</dbReference>
<evidence type="ECO:0000256" key="4">
    <source>
        <dbReference type="RuleBase" id="RU003744"/>
    </source>
</evidence>
<protein>
    <submittedName>
        <fullName evidence="6">Amino acid ABC transporter substrate-binding protein</fullName>
    </submittedName>
</protein>
<evidence type="ECO:0000256" key="3">
    <source>
        <dbReference type="ARBA" id="ARBA00022729"/>
    </source>
</evidence>
<dbReference type="AlphaFoldDB" id="A0A2P8R0E6"/>
<dbReference type="EMBL" id="PDHH01000004">
    <property type="protein sequence ID" value="PSM51975.1"/>
    <property type="molecule type" value="Genomic_DNA"/>
</dbReference>
<evidence type="ECO:0000256" key="1">
    <source>
        <dbReference type="ARBA" id="ARBA00010333"/>
    </source>
</evidence>
<comment type="similarity">
    <text evidence="1 4">Belongs to the bacterial solute-binding protein 3 family.</text>
</comment>
<sequence>MRKVIFLLLFVISFCFSNSLSEIREKGVVRIGVFDGQPPFSSFKNGSYEGFEIDFANELAKRIFGNKGGKVEFHTTYAKNRIEDLETNKVDIILATLTINDERAKRVDFSMPYFSVNIGILTKKADNIKKSSDLAGKKILVENGTTAQAFYQKRGFDTETCPSSNECYKQLKDRNDVYGYANDNLIVLAYPVIDRGMEVNIKNLGTSDFLGLAVQKGNKELLEFLNQTLINLSKEHFFSNAFKNTIDPFYKGTAEEKYFLLDDIYRIFG</sequence>
<dbReference type="Pfam" id="PF00497">
    <property type="entry name" value="SBP_bac_3"/>
    <property type="match status" value="1"/>
</dbReference>
<keyword evidence="7" id="KW-1185">Reference proteome</keyword>
<dbReference type="OrthoDB" id="368476at2"/>
<organism evidence="6 7">
    <name type="scientific">Campylobacter blaseri</name>
    <dbReference type="NCBI Taxonomy" id="2042961"/>
    <lineage>
        <taxon>Bacteria</taxon>
        <taxon>Pseudomonadati</taxon>
        <taxon>Campylobacterota</taxon>
        <taxon>Epsilonproteobacteria</taxon>
        <taxon>Campylobacterales</taxon>
        <taxon>Campylobacteraceae</taxon>
        <taxon>Campylobacter</taxon>
    </lineage>
</organism>